<accession>A0A232LNG8</accession>
<evidence type="ECO:0000313" key="2">
    <source>
        <dbReference type="EMBL" id="OXV05686.1"/>
    </source>
</evidence>
<evidence type="ECO:0000256" key="1">
    <source>
        <dbReference type="SAM" id="Phobius"/>
    </source>
</evidence>
<keyword evidence="1" id="KW-1133">Transmembrane helix</keyword>
<feature type="transmembrane region" description="Helical" evidence="1">
    <location>
        <begin position="46"/>
        <end position="67"/>
    </location>
</feature>
<dbReference type="Proteomes" id="UP000243515">
    <property type="component" value="Unassembled WGS sequence"/>
</dbReference>
<proteinExistence type="predicted"/>
<gene>
    <name evidence="2" type="ORF">Egran_06546</name>
</gene>
<dbReference type="OrthoDB" id="432685at2759"/>
<reference evidence="2 3" key="1">
    <citation type="journal article" date="2015" name="Environ. Microbiol.">
        <title>Metagenome sequence of Elaphomyces granulatus from sporocarp tissue reveals Ascomycota ectomycorrhizal fingerprints of genome expansion and a Proteobacteria-rich microbiome.</title>
        <authorList>
            <person name="Quandt C.A."/>
            <person name="Kohler A."/>
            <person name="Hesse C.N."/>
            <person name="Sharpton T.J."/>
            <person name="Martin F."/>
            <person name="Spatafora J.W."/>
        </authorList>
    </citation>
    <scope>NUCLEOTIDE SEQUENCE [LARGE SCALE GENOMIC DNA]</scope>
    <source>
        <strain evidence="2 3">OSC145934</strain>
    </source>
</reference>
<evidence type="ECO:0000313" key="3">
    <source>
        <dbReference type="Proteomes" id="UP000243515"/>
    </source>
</evidence>
<dbReference type="PANTHER" id="PTHR41390">
    <property type="entry name" value="CHROMOSOME 7, WHOLE GENOME SHOTGUN SEQUENCE"/>
    <property type="match status" value="1"/>
</dbReference>
<dbReference type="PANTHER" id="PTHR41390:SF1">
    <property type="entry name" value="NADH-UBIQUINONE OXIDOREDUCTASE 213 KDA SUBUNIT"/>
    <property type="match status" value="1"/>
</dbReference>
<organism evidence="2 3">
    <name type="scientific">Elaphomyces granulatus</name>
    <dbReference type="NCBI Taxonomy" id="519963"/>
    <lineage>
        <taxon>Eukaryota</taxon>
        <taxon>Fungi</taxon>
        <taxon>Dikarya</taxon>
        <taxon>Ascomycota</taxon>
        <taxon>Pezizomycotina</taxon>
        <taxon>Eurotiomycetes</taxon>
        <taxon>Eurotiomycetidae</taxon>
        <taxon>Eurotiales</taxon>
        <taxon>Elaphomycetaceae</taxon>
        <taxon>Elaphomyces</taxon>
    </lineage>
</organism>
<comment type="caution">
    <text evidence="2">The sequence shown here is derived from an EMBL/GenBank/DDBJ whole genome shotgun (WGS) entry which is preliminary data.</text>
</comment>
<keyword evidence="3" id="KW-1185">Reference proteome</keyword>
<keyword evidence="1" id="KW-0812">Transmembrane</keyword>
<protein>
    <submittedName>
        <fullName evidence="2">Uncharacterized protein</fullName>
    </submittedName>
</protein>
<name>A0A232LNG8_9EURO</name>
<keyword evidence="1" id="KW-0472">Membrane</keyword>
<feature type="transmembrane region" description="Helical" evidence="1">
    <location>
        <begin position="20"/>
        <end position="40"/>
    </location>
</feature>
<dbReference type="EMBL" id="NPHW01006584">
    <property type="protein sequence ID" value="OXV05686.1"/>
    <property type="molecule type" value="Genomic_DNA"/>
</dbReference>
<dbReference type="AlphaFoldDB" id="A0A232LNG8"/>
<sequence length="205" mass="22446">MGPKDDQNKLDNLAIFQSSLKVGALAGSAGIVYGGASSILRSLPHSIIHTFSSGIHWFACGSSFWWLRSNILRINFEDNATSKQLGYTSAFSGGIAGGSITRLMGGRLVPGVVVYSLLGYVGQSSFNAVEKWRLENAQSISKPLLQRMADSRWVPLRSLSDEDYKRILNEKLLSIETEIALLDEKILEIQSAEISRDDNNSSPHS</sequence>